<reference evidence="2 3" key="1">
    <citation type="journal article" date="2018" name="Nat. Biotechnol.">
        <title>A standardized bacterial taxonomy based on genome phylogeny substantially revises the tree of life.</title>
        <authorList>
            <person name="Parks D.H."/>
            <person name="Chuvochina M."/>
            <person name="Waite D.W."/>
            <person name="Rinke C."/>
            <person name="Skarshewski A."/>
            <person name="Chaumeil P.A."/>
            <person name="Hugenholtz P."/>
        </authorList>
    </citation>
    <scope>NUCLEOTIDE SEQUENCE [LARGE SCALE GENOMIC DNA]</scope>
    <source>
        <strain evidence="2">UBA8672</strain>
    </source>
</reference>
<comment type="caution">
    <text evidence="2">The sequence shown here is derived from an EMBL/GenBank/DDBJ whole genome shotgun (WGS) entry which is preliminary data.</text>
</comment>
<feature type="non-terminal residue" evidence="2">
    <location>
        <position position="1"/>
    </location>
</feature>
<organism evidence="2 3">
    <name type="scientific">Flexistipes sinusarabici</name>
    <dbReference type="NCBI Taxonomy" id="2352"/>
    <lineage>
        <taxon>Bacteria</taxon>
        <taxon>Pseudomonadati</taxon>
        <taxon>Deferribacterota</taxon>
        <taxon>Deferribacteres</taxon>
        <taxon>Deferribacterales</taxon>
        <taxon>Flexistipitaceae</taxon>
        <taxon>Flexistipes</taxon>
    </lineage>
</organism>
<accession>A0A3D5QD47</accession>
<dbReference type="PANTHER" id="PTHR43609">
    <property type="entry name" value="ACETYL-COA HYDROLASE"/>
    <property type="match status" value="1"/>
</dbReference>
<dbReference type="Gene3D" id="3.40.1080.20">
    <property type="entry name" value="Acetyl-CoA hydrolase/transferase C-terminal domain"/>
    <property type="match status" value="1"/>
</dbReference>
<evidence type="ECO:0000313" key="3">
    <source>
        <dbReference type="Proteomes" id="UP000262325"/>
    </source>
</evidence>
<dbReference type="InterPro" id="IPR046433">
    <property type="entry name" value="ActCoA_hydro"/>
</dbReference>
<sequence length="106" mass="12024">AYLSIMHAPSCRPSKNDEFGITTVLPKVTHVDHTEHDIDILVTEQGLADLRGLAPKERAKEVIEKCAHPAYKDYLNDYLERATKKGIEKGMGHEPHLLDEVYKMQL</sequence>
<dbReference type="GO" id="GO:0008775">
    <property type="term" value="F:acetate CoA-transferase activity"/>
    <property type="evidence" value="ECO:0007669"/>
    <property type="project" value="InterPro"/>
</dbReference>
<dbReference type="GO" id="GO:0003986">
    <property type="term" value="F:acetyl-CoA hydrolase activity"/>
    <property type="evidence" value="ECO:0007669"/>
    <property type="project" value="TreeGrafter"/>
</dbReference>
<evidence type="ECO:0000259" key="1">
    <source>
        <dbReference type="Pfam" id="PF13336"/>
    </source>
</evidence>
<evidence type="ECO:0000313" key="2">
    <source>
        <dbReference type="EMBL" id="HCW93761.1"/>
    </source>
</evidence>
<dbReference type="PANTHER" id="PTHR43609:SF1">
    <property type="entry name" value="ACETYL-COA HYDROLASE"/>
    <property type="match status" value="1"/>
</dbReference>
<gene>
    <name evidence="2" type="ORF">DHM44_08775</name>
</gene>
<dbReference type="InterPro" id="IPR038460">
    <property type="entry name" value="AcetylCoA_hyd_C_sf"/>
</dbReference>
<feature type="non-terminal residue" evidence="2">
    <location>
        <position position="106"/>
    </location>
</feature>
<dbReference type="EMBL" id="DPPF01000183">
    <property type="protein sequence ID" value="HCW93761.1"/>
    <property type="molecule type" value="Genomic_DNA"/>
</dbReference>
<dbReference type="AlphaFoldDB" id="A0A3D5QD47"/>
<feature type="domain" description="Acetyl-CoA hydrolase/transferase C-terminal" evidence="1">
    <location>
        <begin position="4"/>
        <end position="78"/>
    </location>
</feature>
<dbReference type="SUPFAM" id="SSF100950">
    <property type="entry name" value="NagB/RpiA/CoA transferase-like"/>
    <property type="match status" value="1"/>
</dbReference>
<dbReference type="Proteomes" id="UP000262325">
    <property type="component" value="Unassembled WGS sequence"/>
</dbReference>
<proteinExistence type="predicted"/>
<keyword evidence="2" id="KW-0378">Hydrolase</keyword>
<dbReference type="Pfam" id="PF13336">
    <property type="entry name" value="AcetylCoA_hyd_C"/>
    <property type="match status" value="1"/>
</dbReference>
<dbReference type="InterPro" id="IPR026888">
    <property type="entry name" value="AcetylCoA_hyd_C"/>
</dbReference>
<protein>
    <submittedName>
        <fullName evidence="2">Acetyl-CoA hydrolase</fullName>
    </submittedName>
</protein>
<dbReference type="InterPro" id="IPR037171">
    <property type="entry name" value="NagB/RpiA_transferase-like"/>
</dbReference>
<name>A0A3D5QD47_FLESI</name>
<dbReference type="GO" id="GO:0006083">
    <property type="term" value="P:acetate metabolic process"/>
    <property type="evidence" value="ECO:0007669"/>
    <property type="project" value="InterPro"/>
</dbReference>